<dbReference type="Gene3D" id="3.60.21.10">
    <property type="match status" value="1"/>
</dbReference>
<dbReference type="PANTHER" id="PTHR12905">
    <property type="entry name" value="METALLOPHOSPHOESTERASE"/>
    <property type="match status" value="1"/>
</dbReference>
<evidence type="ECO:0000313" key="3">
    <source>
        <dbReference type="Proteomes" id="UP001310594"/>
    </source>
</evidence>
<evidence type="ECO:0000313" key="2">
    <source>
        <dbReference type="EMBL" id="KAK5699059.1"/>
    </source>
</evidence>
<dbReference type="CDD" id="cd07379">
    <property type="entry name" value="MPP_239FB"/>
    <property type="match status" value="1"/>
</dbReference>
<reference evidence="2" key="1">
    <citation type="submission" date="2023-08" db="EMBL/GenBank/DDBJ databases">
        <title>Black Yeasts Isolated from many extreme environments.</title>
        <authorList>
            <person name="Coleine C."/>
            <person name="Stajich J.E."/>
            <person name="Selbmann L."/>
        </authorList>
    </citation>
    <scope>NUCLEOTIDE SEQUENCE</scope>
    <source>
        <strain evidence="2">CCFEE 5810</strain>
    </source>
</reference>
<dbReference type="InterPro" id="IPR051693">
    <property type="entry name" value="UPF0046_metallophosphoest"/>
</dbReference>
<dbReference type="GO" id="GO:0016787">
    <property type="term" value="F:hydrolase activity"/>
    <property type="evidence" value="ECO:0007669"/>
    <property type="project" value="InterPro"/>
</dbReference>
<organism evidence="2 3">
    <name type="scientific">Elasticomyces elasticus</name>
    <dbReference type="NCBI Taxonomy" id="574655"/>
    <lineage>
        <taxon>Eukaryota</taxon>
        <taxon>Fungi</taxon>
        <taxon>Dikarya</taxon>
        <taxon>Ascomycota</taxon>
        <taxon>Pezizomycotina</taxon>
        <taxon>Dothideomycetes</taxon>
        <taxon>Dothideomycetidae</taxon>
        <taxon>Mycosphaerellales</taxon>
        <taxon>Teratosphaeriaceae</taxon>
        <taxon>Elasticomyces</taxon>
    </lineage>
</organism>
<accession>A0AAN7VR10</accession>
<dbReference type="SUPFAM" id="SSF56300">
    <property type="entry name" value="Metallo-dependent phosphatases"/>
    <property type="match status" value="1"/>
</dbReference>
<dbReference type="AlphaFoldDB" id="A0AAN7VR10"/>
<evidence type="ECO:0000259" key="1">
    <source>
        <dbReference type="Pfam" id="PF00149"/>
    </source>
</evidence>
<proteinExistence type="predicted"/>
<comment type="caution">
    <text evidence="2">The sequence shown here is derived from an EMBL/GenBank/DDBJ whole genome shotgun (WGS) entry which is preliminary data.</text>
</comment>
<dbReference type="Pfam" id="PF00149">
    <property type="entry name" value="Metallophos"/>
    <property type="match status" value="1"/>
</dbReference>
<dbReference type="InterPro" id="IPR004843">
    <property type="entry name" value="Calcineurin-like_PHP"/>
</dbReference>
<sequence length="317" mass="35420">MATSNSISTRFLVISDTHGNANIQLPSIAVDVVIHCGDLTEHSKLCEFKSTVDLLRKIKAPLKIVIAGNHDFSLDLPMLKKKIADVRPPLEDDLVKREYGDAGEVKRLLQSEDAKSAGIVYLEEGTHTFTLANGARLKVYASPYTPSKADWGFEYDPQQEEHNWSIDNDTDVVITHGPPRGVLDYTNSKRAGSPGLFAAVARARPRMHCFGHIHEAWEAKQVVWREEISEMPSHFTDIDNDASTSYDSLAAIHPRKFDGPDEEVSKVKILRQLREQRYCLAGRMAESGQTLFVNAAMEGEEERVPWVVEIALPKARS</sequence>
<dbReference type="PANTHER" id="PTHR12905:SF0">
    <property type="entry name" value="CALCINEURIN-LIKE PHOSPHOESTERASE DOMAIN-CONTAINING PROTEIN"/>
    <property type="match status" value="1"/>
</dbReference>
<protein>
    <recommendedName>
        <fullName evidence="1">Calcineurin-like phosphoesterase domain-containing protein</fullName>
    </recommendedName>
</protein>
<dbReference type="Proteomes" id="UP001310594">
    <property type="component" value="Unassembled WGS sequence"/>
</dbReference>
<dbReference type="EMBL" id="JAVRQU010000009">
    <property type="protein sequence ID" value="KAK5699059.1"/>
    <property type="molecule type" value="Genomic_DNA"/>
</dbReference>
<dbReference type="InterPro" id="IPR029052">
    <property type="entry name" value="Metallo-depent_PP-like"/>
</dbReference>
<feature type="domain" description="Calcineurin-like phosphoesterase" evidence="1">
    <location>
        <begin position="10"/>
        <end position="215"/>
    </location>
</feature>
<gene>
    <name evidence="2" type="ORF">LTR97_006708</name>
</gene>
<name>A0AAN7VR10_9PEZI</name>